<sequence length="92" mass="10575">MHRQLHVARTSQRIINSVPVPVKGQVWSEYFAMTDLYVPCVPASWTGQAKKSGKPVALVHQHRHQIKPKFDPFPIRTCEIIMASRVLGWISW</sequence>
<evidence type="ECO:0000313" key="1">
    <source>
        <dbReference type="EMBL" id="JAD45569.1"/>
    </source>
</evidence>
<proteinExistence type="predicted"/>
<dbReference type="AlphaFoldDB" id="A0A0A9A1R5"/>
<reference evidence="1" key="2">
    <citation type="journal article" date="2015" name="Data Brief">
        <title>Shoot transcriptome of the giant reed, Arundo donax.</title>
        <authorList>
            <person name="Barrero R.A."/>
            <person name="Guerrero F.D."/>
            <person name="Moolhuijzen P."/>
            <person name="Goolsby J.A."/>
            <person name="Tidwell J."/>
            <person name="Bellgard S.E."/>
            <person name="Bellgard M.I."/>
        </authorList>
    </citation>
    <scope>NUCLEOTIDE SEQUENCE</scope>
    <source>
        <tissue evidence="1">Shoot tissue taken approximately 20 cm above the soil surface</tissue>
    </source>
</reference>
<dbReference type="EMBL" id="GBRH01252326">
    <property type="protein sequence ID" value="JAD45569.1"/>
    <property type="molecule type" value="Transcribed_RNA"/>
</dbReference>
<accession>A0A0A9A1R5</accession>
<name>A0A0A9A1R5_ARUDO</name>
<reference evidence="1" key="1">
    <citation type="submission" date="2014-09" db="EMBL/GenBank/DDBJ databases">
        <authorList>
            <person name="Magalhaes I.L.F."/>
            <person name="Oliveira U."/>
            <person name="Santos F.R."/>
            <person name="Vidigal T.H.D.A."/>
            <person name="Brescovit A.D."/>
            <person name="Santos A.J."/>
        </authorList>
    </citation>
    <scope>NUCLEOTIDE SEQUENCE</scope>
    <source>
        <tissue evidence="1">Shoot tissue taken approximately 20 cm above the soil surface</tissue>
    </source>
</reference>
<protein>
    <submittedName>
        <fullName evidence="1">Uncharacterized protein</fullName>
    </submittedName>
</protein>
<organism evidence="1">
    <name type="scientific">Arundo donax</name>
    <name type="common">Giant reed</name>
    <name type="synonym">Donax arundinaceus</name>
    <dbReference type="NCBI Taxonomy" id="35708"/>
    <lineage>
        <taxon>Eukaryota</taxon>
        <taxon>Viridiplantae</taxon>
        <taxon>Streptophyta</taxon>
        <taxon>Embryophyta</taxon>
        <taxon>Tracheophyta</taxon>
        <taxon>Spermatophyta</taxon>
        <taxon>Magnoliopsida</taxon>
        <taxon>Liliopsida</taxon>
        <taxon>Poales</taxon>
        <taxon>Poaceae</taxon>
        <taxon>PACMAD clade</taxon>
        <taxon>Arundinoideae</taxon>
        <taxon>Arundineae</taxon>
        <taxon>Arundo</taxon>
    </lineage>
</organism>